<comment type="caution">
    <text evidence="1">The sequence shown here is derived from an EMBL/GenBank/DDBJ whole genome shotgun (WGS) entry which is preliminary data.</text>
</comment>
<dbReference type="Proteomes" id="UP001381693">
    <property type="component" value="Unassembled WGS sequence"/>
</dbReference>
<evidence type="ECO:0000313" key="1">
    <source>
        <dbReference type="EMBL" id="KAK7071323.1"/>
    </source>
</evidence>
<reference evidence="1 2" key="1">
    <citation type="submission" date="2023-11" db="EMBL/GenBank/DDBJ databases">
        <title>Halocaridina rubra genome assembly.</title>
        <authorList>
            <person name="Smith C."/>
        </authorList>
    </citation>
    <scope>NUCLEOTIDE SEQUENCE [LARGE SCALE GENOMIC DNA]</scope>
    <source>
        <strain evidence="1">EP-1</strain>
        <tissue evidence="1">Whole</tissue>
    </source>
</reference>
<accession>A0AAN8WYZ5</accession>
<feature type="non-terminal residue" evidence="1">
    <location>
        <position position="171"/>
    </location>
</feature>
<name>A0AAN8WYZ5_HALRR</name>
<keyword evidence="2" id="KW-1185">Reference proteome</keyword>
<proteinExistence type="predicted"/>
<organism evidence="1 2">
    <name type="scientific">Halocaridina rubra</name>
    <name type="common">Hawaiian red shrimp</name>
    <dbReference type="NCBI Taxonomy" id="373956"/>
    <lineage>
        <taxon>Eukaryota</taxon>
        <taxon>Metazoa</taxon>
        <taxon>Ecdysozoa</taxon>
        <taxon>Arthropoda</taxon>
        <taxon>Crustacea</taxon>
        <taxon>Multicrustacea</taxon>
        <taxon>Malacostraca</taxon>
        <taxon>Eumalacostraca</taxon>
        <taxon>Eucarida</taxon>
        <taxon>Decapoda</taxon>
        <taxon>Pleocyemata</taxon>
        <taxon>Caridea</taxon>
        <taxon>Atyoidea</taxon>
        <taxon>Atyidae</taxon>
        <taxon>Halocaridina</taxon>
    </lineage>
</organism>
<evidence type="ECO:0000313" key="2">
    <source>
        <dbReference type="Proteomes" id="UP001381693"/>
    </source>
</evidence>
<dbReference type="AlphaFoldDB" id="A0AAN8WYZ5"/>
<protein>
    <submittedName>
        <fullName evidence="1">Uncharacterized protein</fullName>
    </submittedName>
</protein>
<gene>
    <name evidence="1" type="ORF">SK128_004266</name>
</gene>
<sequence>MPLLHQLRKELTTLIKNICSDLIKLTYVRGTDIKNINPSNENYHVPVNKVYLGLKGSDAIQSIAAEMGEDYYMPKLCYTHGKDFVVECVKQIQERFDGVDCFHFFSSCLHPEVTYNMTVSRLKPIVTRFPYLSDDINAQELDLEWRQQALNPKLNAIMTSRDYWRVIFYEK</sequence>
<dbReference type="EMBL" id="JAXCGZ010015099">
    <property type="protein sequence ID" value="KAK7071323.1"/>
    <property type="molecule type" value="Genomic_DNA"/>
</dbReference>